<keyword evidence="2" id="KW-1133">Transmembrane helix</keyword>
<keyword evidence="5" id="KW-1185">Reference proteome</keyword>
<feature type="compositionally biased region" description="Pro residues" evidence="1">
    <location>
        <begin position="301"/>
        <end position="327"/>
    </location>
</feature>
<keyword evidence="2" id="KW-0472">Membrane</keyword>
<evidence type="ECO:0000313" key="5">
    <source>
        <dbReference type="Proteomes" id="UP000193577"/>
    </source>
</evidence>
<evidence type="ECO:0000259" key="3">
    <source>
        <dbReference type="Pfam" id="PF23717"/>
    </source>
</evidence>
<name>A0A7I7SDX3_9MYCO</name>
<keyword evidence="2" id="KW-0812">Transmembrane</keyword>
<feature type="domain" description="DUF7159" evidence="3">
    <location>
        <begin position="2"/>
        <end position="213"/>
    </location>
</feature>
<dbReference type="RefSeq" id="WP_085301887.1">
    <property type="nucleotide sequence ID" value="NZ_AP022594.1"/>
</dbReference>
<evidence type="ECO:0000256" key="2">
    <source>
        <dbReference type="SAM" id="Phobius"/>
    </source>
</evidence>
<dbReference type="OrthoDB" id="4641856at2"/>
<protein>
    <recommendedName>
        <fullName evidence="3">DUF7159 domain-containing protein</fullName>
    </recommendedName>
</protein>
<dbReference type="Pfam" id="PF23717">
    <property type="entry name" value="DUF7159"/>
    <property type="match status" value="1"/>
</dbReference>
<proteinExistence type="predicted"/>
<organism evidence="4 5">
    <name type="scientific">Mycolicibacillus koreensis</name>
    <dbReference type="NCBI Taxonomy" id="1069220"/>
    <lineage>
        <taxon>Bacteria</taxon>
        <taxon>Bacillati</taxon>
        <taxon>Actinomycetota</taxon>
        <taxon>Actinomycetes</taxon>
        <taxon>Mycobacteriales</taxon>
        <taxon>Mycobacteriaceae</taxon>
        <taxon>Mycolicibacillus</taxon>
    </lineage>
</organism>
<feature type="transmembrane region" description="Helical" evidence="2">
    <location>
        <begin position="225"/>
        <end position="245"/>
    </location>
</feature>
<evidence type="ECO:0000256" key="1">
    <source>
        <dbReference type="SAM" id="MobiDB-lite"/>
    </source>
</evidence>
<dbReference type="InterPro" id="IPR055583">
    <property type="entry name" value="DUF7159"/>
</dbReference>
<sequence length="344" mass="34962">MDRVLGLAISAAELRWVLIDGTTGAGATVDSGVLAIDESAGFDPEPLIAELVDAHRLHAVGLSWSAAGESAAMAVHAACKTHGIGSREVAITQNDALKVLAAGVAERAGCPFVVVCDIEPDATAVATVGSQRLTVERVERPDSSDLIADVAARVAAVRPRPDAIFVLGSGDVDALVAAVEQTATQPVITASEAAFALPRGVALAAARAVTAAAPVAKPRRKALPAALIAAVAAGAVAIAGVSIGASTRDSAPDPKPASPATVAEHPKRQPPAPDAPRHPQPPAVVEPAPQAPPVLDEPAPEQVPPPAPEAAPEPVYVPPPAPPPPPPRLRDRVIDKFPSLNRFR</sequence>
<reference evidence="4 5" key="1">
    <citation type="submission" date="2017-04" db="EMBL/GenBank/DDBJ databases">
        <title>The new phylogeny of genus Mycobacterium.</title>
        <authorList>
            <person name="Tortoli E."/>
            <person name="Trovato A."/>
            <person name="Cirillo D.M."/>
        </authorList>
    </citation>
    <scope>NUCLEOTIDE SEQUENCE [LARGE SCALE GENOMIC DNA]</scope>
    <source>
        <strain evidence="4 5">KCTC 19819</strain>
    </source>
</reference>
<dbReference type="AlphaFoldDB" id="A0A7I7SDX3"/>
<evidence type="ECO:0000313" key="4">
    <source>
        <dbReference type="EMBL" id="OSC35705.1"/>
    </source>
</evidence>
<feature type="region of interest" description="Disordered" evidence="1">
    <location>
        <begin position="245"/>
        <end position="344"/>
    </location>
</feature>
<dbReference type="EMBL" id="NCXO01000002">
    <property type="protein sequence ID" value="OSC35705.1"/>
    <property type="molecule type" value="Genomic_DNA"/>
</dbReference>
<comment type="caution">
    <text evidence="4">The sequence shown here is derived from an EMBL/GenBank/DDBJ whole genome shotgun (WGS) entry which is preliminary data.</text>
</comment>
<accession>A0A7I7SDX3</accession>
<gene>
    <name evidence="4" type="ORF">B8W67_01080</name>
</gene>
<dbReference type="Proteomes" id="UP000193577">
    <property type="component" value="Unassembled WGS sequence"/>
</dbReference>
<feature type="compositionally biased region" description="Pro residues" evidence="1">
    <location>
        <begin position="269"/>
        <end position="292"/>
    </location>
</feature>